<evidence type="ECO:0000313" key="4">
    <source>
        <dbReference type="Proteomes" id="UP000697127"/>
    </source>
</evidence>
<accession>A0A9P7BEJ2</accession>
<dbReference type="AlphaFoldDB" id="A0A9P7BEJ2"/>
<dbReference type="PROSITE" id="PS50069">
    <property type="entry name" value="CULLIN_2"/>
    <property type="match status" value="1"/>
</dbReference>
<feature type="domain" description="Cullin family profile" evidence="2">
    <location>
        <begin position="488"/>
        <end position="753"/>
    </location>
</feature>
<gene>
    <name evidence="3" type="ORF">C6P40_003478</name>
</gene>
<dbReference type="EMBL" id="PUHW01000397">
    <property type="protein sequence ID" value="KAG0686719.1"/>
    <property type="molecule type" value="Genomic_DNA"/>
</dbReference>
<dbReference type="Gene3D" id="3.30.230.130">
    <property type="entry name" value="Cullin, Chain C, Domain 2"/>
    <property type="match status" value="1"/>
</dbReference>
<proteinExistence type="inferred from homology"/>
<dbReference type="SUPFAM" id="SSF75632">
    <property type="entry name" value="Cullin homology domain"/>
    <property type="match status" value="1"/>
</dbReference>
<keyword evidence="4" id="KW-1185">Reference proteome</keyword>
<evidence type="ECO:0000259" key="2">
    <source>
        <dbReference type="PROSITE" id="PS50069"/>
    </source>
</evidence>
<evidence type="ECO:0000313" key="3">
    <source>
        <dbReference type="EMBL" id="KAG0686719.1"/>
    </source>
</evidence>
<dbReference type="OrthoDB" id="3991453at2759"/>
<reference evidence="3" key="1">
    <citation type="submission" date="2020-11" db="EMBL/GenBank/DDBJ databases">
        <title>Kefir isolates.</title>
        <authorList>
            <person name="Marcisauskas S."/>
            <person name="Kim Y."/>
            <person name="Blasche S."/>
        </authorList>
    </citation>
    <scope>NUCLEOTIDE SEQUENCE</scope>
    <source>
        <strain evidence="3">Olga-1</strain>
    </source>
</reference>
<comment type="similarity">
    <text evidence="1">Belongs to the cullin family.</text>
</comment>
<name>A0A9P7BEJ2_9ASCO</name>
<dbReference type="Proteomes" id="UP000697127">
    <property type="component" value="Unassembled WGS sequence"/>
</dbReference>
<comment type="caution">
    <text evidence="3">The sequence shown here is derived from an EMBL/GenBank/DDBJ whole genome shotgun (WGS) entry which is preliminary data.</text>
</comment>
<evidence type="ECO:0000256" key="1">
    <source>
        <dbReference type="PROSITE-ProRule" id="PRU00330"/>
    </source>
</evidence>
<dbReference type="InterPro" id="IPR016158">
    <property type="entry name" value="Cullin_homology"/>
</dbReference>
<sequence length="788" mass="93900">MDFVSNIEFIEPNSDVFNDIFNNEDLSKKKQKLNSSSPTIDNTDSDKYYQLNNHSLEEDYLKNREESNLLIRSTISYLSQDFDILSNDLLKTHEYAQRLSRIGKSKMINQYIELNIDRIKNNIKELIINSFNSFNNNNSNEFFTEFPLCNFFEIAYTDFKLINIALYPIFNGIRCSFTGNKYDRIRMDKPSSNIALSSNGYPITELEGEFCRQLILLYGITPIDQLYGKNENSKLIDLSISRLCKSLKSLYLKEINDDNKIELEIYKISNFFILGNKLKSCGANIDIDNIFFKCHIYVLKSIKNKLFTKDHYDSIFDDIKYIENKIILRIISTIKFNKNFKNIIHFNDKNIISLIFNDNIEFFNNIIIRFYHSLFEYFENKDELNDINKEFKLKERLNILIELDNKFKNEFKNEFSLIENGAKELVNEFFNSIDLINEEKFKDISKLFDKLILFISKINSIYSIFKIKEPIKQFKIQLIKYWEKFNKNFEDHYSHYIDHKLKLIVKSKDRNKLEIEIKKLSKNLEIIFPYIEFNENFKKMYKIQFLQRMLNSIYESNFTLFTNICDCENEMCKKLDNLFKISNNFNNLSFLKILKDIKKSRLNFIEFKKFKNNNKISIIGLPNNLKFIKNNYLPFNYDKNYNNNEKNLKNSYLKLPSNIKSDIKDFKNFLKLNENSNDKLKDSKLLLELNYSYSRMLIDFTLNDGTICHLDCNFYHGMILSLFNEFNILNENEIAKKLNLLLNITIKYLNNLKSSKCPILKNIENDWMIDENFKITDKIKRANNTIVI</sequence>
<protein>
    <recommendedName>
        <fullName evidence="2">Cullin family profile domain-containing protein</fullName>
    </recommendedName>
</protein>
<dbReference type="InterPro" id="IPR036317">
    <property type="entry name" value="Cullin_homology_sf"/>
</dbReference>
<organism evidence="3 4">
    <name type="scientific">Pichia californica</name>
    <dbReference type="NCBI Taxonomy" id="460514"/>
    <lineage>
        <taxon>Eukaryota</taxon>
        <taxon>Fungi</taxon>
        <taxon>Dikarya</taxon>
        <taxon>Ascomycota</taxon>
        <taxon>Saccharomycotina</taxon>
        <taxon>Pichiomycetes</taxon>
        <taxon>Pichiales</taxon>
        <taxon>Pichiaceae</taxon>
        <taxon>Pichia</taxon>
    </lineage>
</organism>